<organism evidence="6 7">
    <name type="scientific">Lichenicola cladoniae</name>
    <dbReference type="NCBI Taxonomy" id="1484109"/>
    <lineage>
        <taxon>Bacteria</taxon>
        <taxon>Pseudomonadati</taxon>
        <taxon>Pseudomonadota</taxon>
        <taxon>Alphaproteobacteria</taxon>
        <taxon>Acetobacterales</taxon>
        <taxon>Acetobacteraceae</taxon>
        <taxon>Lichenicola</taxon>
    </lineage>
</organism>
<keyword evidence="7" id="KW-1185">Reference proteome</keyword>
<dbReference type="PROSITE" id="PS50931">
    <property type="entry name" value="HTH_LYSR"/>
    <property type="match status" value="1"/>
</dbReference>
<keyword evidence="4" id="KW-0804">Transcription</keyword>
<dbReference type="Proteomes" id="UP000500767">
    <property type="component" value="Chromosome"/>
</dbReference>
<dbReference type="InterPro" id="IPR036390">
    <property type="entry name" value="WH_DNA-bd_sf"/>
</dbReference>
<keyword evidence="2" id="KW-0805">Transcription regulation</keyword>
<dbReference type="Gene3D" id="3.40.190.290">
    <property type="match status" value="1"/>
</dbReference>
<dbReference type="Gene3D" id="1.10.10.10">
    <property type="entry name" value="Winged helix-like DNA-binding domain superfamily/Winged helix DNA-binding domain"/>
    <property type="match status" value="1"/>
</dbReference>
<reference evidence="6 7" key="1">
    <citation type="journal article" date="2014" name="World J. Microbiol. Biotechnol.">
        <title>Biodiversity and physiological characteristics of Antarctic and Arctic lichens-associated bacteria.</title>
        <authorList>
            <person name="Lee Y.M."/>
            <person name="Kim E.H."/>
            <person name="Lee H.K."/>
            <person name="Hong S.G."/>
        </authorList>
    </citation>
    <scope>NUCLEOTIDE SEQUENCE [LARGE SCALE GENOMIC DNA]</scope>
    <source>
        <strain evidence="6 7">PAMC 26569</strain>
    </source>
</reference>
<keyword evidence="3" id="KW-0238">DNA-binding</keyword>
<evidence type="ECO:0000256" key="4">
    <source>
        <dbReference type="ARBA" id="ARBA00023163"/>
    </source>
</evidence>
<dbReference type="GO" id="GO:0003700">
    <property type="term" value="F:DNA-binding transcription factor activity"/>
    <property type="evidence" value="ECO:0007669"/>
    <property type="project" value="InterPro"/>
</dbReference>
<dbReference type="AlphaFoldDB" id="A0A6M8HUL8"/>
<dbReference type="EMBL" id="CP053708">
    <property type="protein sequence ID" value="QKE92264.1"/>
    <property type="molecule type" value="Genomic_DNA"/>
</dbReference>
<evidence type="ECO:0000259" key="5">
    <source>
        <dbReference type="PROSITE" id="PS50931"/>
    </source>
</evidence>
<dbReference type="Pfam" id="PF00126">
    <property type="entry name" value="HTH_1"/>
    <property type="match status" value="1"/>
</dbReference>
<evidence type="ECO:0000256" key="1">
    <source>
        <dbReference type="ARBA" id="ARBA00009437"/>
    </source>
</evidence>
<evidence type="ECO:0000313" key="7">
    <source>
        <dbReference type="Proteomes" id="UP000500767"/>
    </source>
</evidence>
<evidence type="ECO:0000256" key="2">
    <source>
        <dbReference type="ARBA" id="ARBA00023015"/>
    </source>
</evidence>
<protein>
    <submittedName>
        <fullName evidence="6">LysR family transcriptional regulator</fullName>
    </submittedName>
</protein>
<evidence type="ECO:0000256" key="3">
    <source>
        <dbReference type="ARBA" id="ARBA00023125"/>
    </source>
</evidence>
<dbReference type="RefSeq" id="WP_171837962.1">
    <property type="nucleotide sequence ID" value="NZ_CP053708.1"/>
</dbReference>
<dbReference type="GO" id="GO:0043565">
    <property type="term" value="F:sequence-specific DNA binding"/>
    <property type="evidence" value="ECO:0007669"/>
    <property type="project" value="TreeGrafter"/>
</dbReference>
<dbReference type="InterPro" id="IPR058163">
    <property type="entry name" value="LysR-type_TF_proteobact-type"/>
</dbReference>
<feature type="domain" description="HTH lysR-type" evidence="5">
    <location>
        <begin position="4"/>
        <end position="61"/>
    </location>
</feature>
<evidence type="ECO:0000313" key="6">
    <source>
        <dbReference type="EMBL" id="QKE92264.1"/>
    </source>
</evidence>
<comment type="similarity">
    <text evidence="1">Belongs to the LysR transcriptional regulatory family.</text>
</comment>
<proteinExistence type="inferred from homology"/>
<dbReference type="Pfam" id="PF03466">
    <property type="entry name" value="LysR_substrate"/>
    <property type="match status" value="1"/>
</dbReference>
<gene>
    <name evidence="6" type="ORF">HN018_21490</name>
</gene>
<dbReference type="InterPro" id="IPR036388">
    <property type="entry name" value="WH-like_DNA-bd_sf"/>
</dbReference>
<dbReference type="InterPro" id="IPR005119">
    <property type="entry name" value="LysR_subst-bd"/>
</dbReference>
<dbReference type="KEGG" id="lck:HN018_21490"/>
<dbReference type="SUPFAM" id="SSF46785">
    <property type="entry name" value="Winged helix' DNA-binding domain"/>
    <property type="match status" value="1"/>
</dbReference>
<dbReference type="InterPro" id="IPR000847">
    <property type="entry name" value="LysR_HTH_N"/>
</dbReference>
<sequence>MVDPEWHLWRAFLAVSRDGSLSAAARSLNLTQPTLSRQIAALERTLSLPLFTRSTDGLRPTERALSLLPYAEAMAAAAASLLRAASGADDALQGTVRLAASEAMGGLALPSMLTRFRNANPGVDIELSLSDRNEDILRHDADLAVRNTTPTQAALVSLRIGEVPVRLFAHRDYVQRHGLPATVHDLPRHTLIGREEHAHRIQHVLGVEHQFAFRCNSELGVVEALRAGYGIGYCQEPLGRQNPDLVAVLPELVLAQLGIWLVVHEDLRTVRRIRSLFDYLASQLTDYVGLRHPC</sequence>
<dbReference type="PANTHER" id="PTHR30537:SF3">
    <property type="entry name" value="TRANSCRIPTIONAL REGULATORY PROTEIN"/>
    <property type="match status" value="1"/>
</dbReference>
<dbReference type="PRINTS" id="PR00039">
    <property type="entry name" value="HTHLYSR"/>
</dbReference>
<dbReference type="SUPFAM" id="SSF53850">
    <property type="entry name" value="Periplasmic binding protein-like II"/>
    <property type="match status" value="1"/>
</dbReference>
<dbReference type="PANTHER" id="PTHR30537">
    <property type="entry name" value="HTH-TYPE TRANSCRIPTIONAL REGULATOR"/>
    <property type="match status" value="1"/>
</dbReference>
<accession>A0A6M8HUL8</accession>
<dbReference type="GO" id="GO:0006351">
    <property type="term" value="P:DNA-templated transcription"/>
    <property type="evidence" value="ECO:0007669"/>
    <property type="project" value="TreeGrafter"/>
</dbReference>
<name>A0A6M8HUL8_9PROT</name>